<dbReference type="Proteomes" id="UP001601444">
    <property type="component" value="Unassembled WGS sequence"/>
</dbReference>
<comment type="caution">
    <text evidence="1">The sequence shown here is derived from an EMBL/GenBank/DDBJ whole genome shotgun (WGS) entry which is preliminary data.</text>
</comment>
<organism evidence="1 2">
    <name type="scientific">Nocardia thailandica</name>
    <dbReference type="NCBI Taxonomy" id="257275"/>
    <lineage>
        <taxon>Bacteria</taxon>
        <taxon>Bacillati</taxon>
        <taxon>Actinomycetota</taxon>
        <taxon>Actinomycetes</taxon>
        <taxon>Mycobacteriales</taxon>
        <taxon>Nocardiaceae</taxon>
        <taxon>Nocardia</taxon>
    </lineage>
</organism>
<evidence type="ECO:0000313" key="1">
    <source>
        <dbReference type="EMBL" id="MFF0542772.1"/>
    </source>
</evidence>
<protein>
    <submittedName>
        <fullName evidence="1">Uncharacterized protein</fullName>
    </submittedName>
</protein>
<accession>A0ABW6PK52</accession>
<dbReference type="RefSeq" id="WP_043648386.1">
    <property type="nucleotide sequence ID" value="NZ_JBIAMX010000003.1"/>
</dbReference>
<dbReference type="EMBL" id="JBIAMX010000003">
    <property type="protein sequence ID" value="MFF0542772.1"/>
    <property type="molecule type" value="Genomic_DNA"/>
</dbReference>
<proteinExistence type="predicted"/>
<gene>
    <name evidence="1" type="ORF">ACFYTF_08030</name>
</gene>
<name>A0ABW6PK52_9NOCA</name>
<keyword evidence="2" id="KW-1185">Reference proteome</keyword>
<evidence type="ECO:0000313" key="2">
    <source>
        <dbReference type="Proteomes" id="UP001601444"/>
    </source>
</evidence>
<reference evidence="1 2" key="1">
    <citation type="submission" date="2024-10" db="EMBL/GenBank/DDBJ databases">
        <title>The Natural Products Discovery Center: Release of the First 8490 Sequenced Strains for Exploring Actinobacteria Biosynthetic Diversity.</title>
        <authorList>
            <person name="Kalkreuter E."/>
            <person name="Kautsar S.A."/>
            <person name="Yang D."/>
            <person name="Bader C.D."/>
            <person name="Teijaro C.N."/>
            <person name="Fluegel L."/>
            <person name="Davis C.M."/>
            <person name="Simpson J.R."/>
            <person name="Lauterbach L."/>
            <person name="Steele A.D."/>
            <person name="Gui C."/>
            <person name="Meng S."/>
            <person name="Li G."/>
            <person name="Viehrig K."/>
            <person name="Ye F."/>
            <person name="Su P."/>
            <person name="Kiefer A.F."/>
            <person name="Nichols A."/>
            <person name="Cepeda A.J."/>
            <person name="Yan W."/>
            <person name="Fan B."/>
            <person name="Jiang Y."/>
            <person name="Adhikari A."/>
            <person name="Zheng C.-J."/>
            <person name="Schuster L."/>
            <person name="Cowan T.M."/>
            <person name="Smanski M.J."/>
            <person name="Chevrette M.G."/>
            <person name="De Carvalho L.P.S."/>
            <person name="Shen B."/>
        </authorList>
    </citation>
    <scope>NUCLEOTIDE SEQUENCE [LARGE SCALE GENOMIC DNA]</scope>
    <source>
        <strain evidence="1 2">NPDC004045</strain>
    </source>
</reference>
<sequence>MAIFHTDRTIGSDRTPERATLGPDGHWRLGWLPEYRLTHEQAVAGLRLDEILSDPALVHDRMAIAEATTCADCLGIVLDQAVIRLWKRALLATVLIVGAVVANRYRRP</sequence>